<name>A0ACB9KUM2_BAUVA</name>
<evidence type="ECO:0000313" key="2">
    <source>
        <dbReference type="Proteomes" id="UP000828941"/>
    </source>
</evidence>
<dbReference type="EMBL" id="CM039438">
    <property type="protein sequence ID" value="KAI4300864.1"/>
    <property type="molecule type" value="Genomic_DNA"/>
</dbReference>
<gene>
    <name evidence="1" type="ORF">L6164_034192</name>
</gene>
<accession>A0ACB9KUM2</accession>
<comment type="caution">
    <text evidence="1">The sequence shown here is derived from an EMBL/GenBank/DDBJ whole genome shotgun (WGS) entry which is preliminary data.</text>
</comment>
<dbReference type="Proteomes" id="UP000828941">
    <property type="component" value="Chromosome 13"/>
</dbReference>
<sequence>MEITIQSEAKFNLEEEVAKVENAKQIISNSNLTDDQHVRTSKAKIQKVPAFLRERSKSREYYSPKLLSIGPIHHGKDNVKVGEQYKRKWTAMYLSRAKKEQQGDWRIIDEYTKIKDQIVNEVIKQCYGEDVIEEEHKENNYEPLAWMLFIDGCSVLEFMDKALQKQKELNIKIDQLILMHQDMLLLENQIPFKLLQLLCPEEKDLSNSMLHFLELHNMVPESAKIRHTLPISSQPTHLLDYLRNKILCDDVQTAIYVPRQQEKSRLCAALRNKRIDSLRKIAKEAAFYVLRKKKGKDKPLHAKKKNEWPRQRNIQELKAAGITVTTLEDENIRNIRFGSDCFFFGRLYLPQVIVDDSTAITYMNLIAYEMCPDFENDFAISSYLAFLDSLIDQKDDVKELRWAGILHNNLGSDEEVAGLFNTITTDLVPDPSAYSAVREKIGEHCKRRTKTWMAEFTYTHFQSPWSVLALVAAILVLGLTCVQTYYTIPHSK</sequence>
<organism evidence="1 2">
    <name type="scientific">Bauhinia variegata</name>
    <name type="common">Purple orchid tree</name>
    <name type="synonym">Phanera variegata</name>
    <dbReference type="NCBI Taxonomy" id="167791"/>
    <lineage>
        <taxon>Eukaryota</taxon>
        <taxon>Viridiplantae</taxon>
        <taxon>Streptophyta</taxon>
        <taxon>Embryophyta</taxon>
        <taxon>Tracheophyta</taxon>
        <taxon>Spermatophyta</taxon>
        <taxon>Magnoliopsida</taxon>
        <taxon>eudicotyledons</taxon>
        <taxon>Gunneridae</taxon>
        <taxon>Pentapetalae</taxon>
        <taxon>rosids</taxon>
        <taxon>fabids</taxon>
        <taxon>Fabales</taxon>
        <taxon>Fabaceae</taxon>
        <taxon>Cercidoideae</taxon>
        <taxon>Cercideae</taxon>
        <taxon>Bauhiniinae</taxon>
        <taxon>Bauhinia</taxon>
    </lineage>
</organism>
<evidence type="ECO:0000313" key="1">
    <source>
        <dbReference type="EMBL" id="KAI4300864.1"/>
    </source>
</evidence>
<proteinExistence type="predicted"/>
<reference evidence="1 2" key="1">
    <citation type="journal article" date="2022" name="DNA Res.">
        <title>Chromosomal-level genome assembly of the orchid tree Bauhinia variegata (Leguminosae; Cercidoideae) supports the allotetraploid origin hypothesis of Bauhinia.</title>
        <authorList>
            <person name="Zhong Y."/>
            <person name="Chen Y."/>
            <person name="Zheng D."/>
            <person name="Pang J."/>
            <person name="Liu Y."/>
            <person name="Luo S."/>
            <person name="Meng S."/>
            <person name="Qian L."/>
            <person name="Wei D."/>
            <person name="Dai S."/>
            <person name="Zhou R."/>
        </authorList>
    </citation>
    <scope>NUCLEOTIDE SEQUENCE [LARGE SCALE GENOMIC DNA]</scope>
    <source>
        <strain evidence="1">BV-YZ2020</strain>
    </source>
</reference>
<protein>
    <submittedName>
        <fullName evidence="1">Uncharacterized protein</fullName>
    </submittedName>
</protein>
<keyword evidence="2" id="KW-1185">Reference proteome</keyword>